<protein>
    <submittedName>
        <fullName evidence="3">Uncharacterized protein</fullName>
    </submittedName>
</protein>
<feature type="region of interest" description="Disordered" evidence="2">
    <location>
        <begin position="417"/>
        <end position="437"/>
    </location>
</feature>
<dbReference type="EMBL" id="JAACNO010001356">
    <property type="protein sequence ID" value="KAF4141307.1"/>
    <property type="molecule type" value="Genomic_DNA"/>
</dbReference>
<sequence length="662" mass="76877">MADQPNALRDPTLAELYTGPERALPDEIQRLPTEDTACTFCGVSYFVFAEVQALQTTVEQYKKTFRDFVRFMEHERSVARDLRQQVAELKGSLADLVAACSASIKQISEQSEAHRTAKEMALNQLQHLQQEIKKSEVAQREFQIREEEQKLVYSLVEQKLRNEILHLSSQMESCKLLSESQQADFKEENDRDQQRIRELESKIAERQEQWTVAERQIVTERDALKQQLLAMNERVELESSTARQLEGQFTAIREELSRVVAASDTERKSSSQMNSEIIQLKHQLQNLERTRAQLLADNGRYKDDKYKLEDEIKALRLRADTLQGQLSVSTTSTQKIKSEYTHDLENLRQEHGSEICRLQREHVRAIEDQKESQNNYLECLKKESAQHQARGEESLRHALLAMQDRVKDAERRANEWKDRALQNASEREEAKRNSSRFENMIETLQGQLDACERDKQKLVQKAKTERTELEQRLKIAQNEVQQERNSSLQEVEQRQSELQNENAALKQHVDSLQNQLRRQREQPTAPVQPQAAWHCYQTDNSKPSRQEPSNQDQDCHDSEAIIAQLRNRLKQKDREISLLQQTVHRECMERTSLLERMRSSKVLPEIAIPSLAAPNSISSSSCNDTEDCTERSDHSVSEHQPPKASFYEKLRRAGSRRAKPRK</sequence>
<reference evidence="3" key="1">
    <citation type="submission" date="2020-03" db="EMBL/GenBank/DDBJ databases">
        <title>Hybrid Assembly of Korean Phytophthora infestans isolates.</title>
        <authorList>
            <person name="Prokchorchik M."/>
            <person name="Lee Y."/>
            <person name="Seo J."/>
            <person name="Cho J.-H."/>
            <person name="Park Y.-E."/>
            <person name="Jang D.-C."/>
            <person name="Im J.-S."/>
            <person name="Choi J.-G."/>
            <person name="Park H.-J."/>
            <person name="Lee G.-B."/>
            <person name="Lee Y.-G."/>
            <person name="Hong S.-Y."/>
            <person name="Cho K."/>
            <person name="Sohn K.H."/>
        </authorList>
    </citation>
    <scope>NUCLEOTIDE SEQUENCE</scope>
    <source>
        <strain evidence="3">KR_2_A2</strain>
    </source>
</reference>
<feature type="region of interest" description="Disordered" evidence="2">
    <location>
        <begin position="478"/>
        <end position="532"/>
    </location>
</feature>
<keyword evidence="1" id="KW-0175">Coiled coil</keyword>
<name>A0A8S9UP66_PHYIN</name>
<accession>A0A8S9UP66</accession>
<feature type="compositionally biased region" description="Basic and acidic residues" evidence="2">
    <location>
        <begin position="628"/>
        <end position="651"/>
    </location>
</feature>
<evidence type="ECO:0000256" key="1">
    <source>
        <dbReference type="SAM" id="Coils"/>
    </source>
</evidence>
<dbReference type="Proteomes" id="UP000704712">
    <property type="component" value="Unassembled WGS sequence"/>
</dbReference>
<organism evidence="3 4">
    <name type="scientific">Phytophthora infestans</name>
    <name type="common">Potato late blight agent</name>
    <name type="synonym">Botrytis infestans</name>
    <dbReference type="NCBI Taxonomy" id="4787"/>
    <lineage>
        <taxon>Eukaryota</taxon>
        <taxon>Sar</taxon>
        <taxon>Stramenopiles</taxon>
        <taxon>Oomycota</taxon>
        <taxon>Peronosporomycetes</taxon>
        <taxon>Peronosporales</taxon>
        <taxon>Peronosporaceae</taxon>
        <taxon>Phytophthora</taxon>
    </lineage>
</organism>
<feature type="region of interest" description="Disordered" evidence="2">
    <location>
        <begin position="613"/>
        <end position="662"/>
    </location>
</feature>
<evidence type="ECO:0000256" key="2">
    <source>
        <dbReference type="SAM" id="MobiDB-lite"/>
    </source>
</evidence>
<comment type="caution">
    <text evidence="3">The sequence shown here is derived from an EMBL/GenBank/DDBJ whole genome shotgun (WGS) entry which is preliminary data.</text>
</comment>
<feature type="coiled-coil region" evidence="1">
    <location>
        <begin position="555"/>
        <end position="582"/>
    </location>
</feature>
<gene>
    <name evidence="3" type="ORF">GN958_ATG09516</name>
</gene>
<evidence type="ECO:0000313" key="3">
    <source>
        <dbReference type="EMBL" id="KAF4141307.1"/>
    </source>
</evidence>
<evidence type="ECO:0000313" key="4">
    <source>
        <dbReference type="Proteomes" id="UP000704712"/>
    </source>
</evidence>
<feature type="coiled-coil region" evidence="1">
    <location>
        <begin position="270"/>
        <end position="325"/>
    </location>
</feature>
<feature type="compositionally biased region" description="Basic residues" evidence="2">
    <location>
        <begin position="652"/>
        <end position="662"/>
    </location>
</feature>
<feature type="compositionally biased region" description="Basic and acidic residues" evidence="2">
    <location>
        <begin position="417"/>
        <end position="432"/>
    </location>
</feature>
<feature type="coiled-coil region" evidence="1">
    <location>
        <begin position="182"/>
        <end position="216"/>
    </location>
</feature>
<proteinExistence type="predicted"/>
<dbReference type="AlphaFoldDB" id="A0A8S9UP66"/>
<feature type="compositionally biased region" description="Polar residues" evidence="2">
    <location>
        <begin position="478"/>
        <end position="502"/>
    </location>
</feature>
<feature type="coiled-coil region" evidence="1">
    <location>
        <begin position="79"/>
        <end position="145"/>
    </location>
</feature>